<evidence type="ECO:0000313" key="2">
    <source>
        <dbReference type="EMBL" id="MBG6136281.1"/>
    </source>
</evidence>
<proteinExistence type="predicted"/>
<evidence type="ECO:0000313" key="3">
    <source>
        <dbReference type="Proteomes" id="UP000622552"/>
    </source>
</evidence>
<organism evidence="2 3">
    <name type="scientific">Longispora fulva</name>
    <dbReference type="NCBI Taxonomy" id="619741"/>
    <lineage>
        <taxon>Bacteria</taxon>
        <taxon>Bacillati</taxon>
        <taxon>Actinomycetota</taxon>
        <taxon>Actinomycetes</taxon>
        <taxon>Micromonosporales</taxon>
        <taxon>Micromonosporaceae</taxon>
        <taxon>Longispora</taxon>
    </lineage>
</organism>
<gene>
    <name evidence="2" type="ORF">IW245_002475</name>
</gene>
<dbReference type="RefSeq" id="WP_197003278.1">
    <property type="nucleotide sequence ID" value="NZ_BONS01000036.1"/>
</dbReference>
<keyword evidence="3" id="KW-1185">Reference proteome</keyword>
<accession>A0A8J7KK57</accession>
<comment type="caution">
    <text evidence="2">The sequence shown here is derived from an EMBL/GenBank/DDBJ whole genome shotgun (WGS) entry which is preliminary data.</text>
</comment>
<dbReference type="AlphaFoldDB" id="A0A8J7KK57"/>
<dbReference type="Proteomes" id="UP000622552">
    <property type="component" value="Unassembled WGS sequence"/>
</dbReference>
<dbReference type="PROSITE" id="PS51257">
    <property type="entry name" value="PROKAR_LIPOPROTEIN"/>
    <property type="match status" value="1"/>
</dbReference>
<feature type="compositionally biased region" description="Low complexity" evidence="1">
    <location>
        <begin position="37"/>
        <end position="49"/>
    </location>
</feature>
<protein>
    <recommendedName>
        <fullName evidence="4">Secreted protein/lipoprotein</fullName>
    </recommendedName>
</protein>
<sequence length="188" mass="19860">MSNLVERGLVLVALTLLPAVTACQEHTEAKKPTVTRPPVSTPAASSPSADPLTMAGRQAEDAYRGMWTSYLAASRIPDPNFPDLRRHASGAALTILVKGVQQTKEKGLLERGDFVLQPSVAALQPPSAPTKATVNDCVDTSATSMYKADGSPYQDTPGGKRLLIATLEIVDGTWKVVDFGLRAVGTCA</sequence>
<dbReference type="EMBL" id="JADOUF010000001">
    <property type="protein sequence ID" value="MBG6136281.1"/>
    <property type="molecule type" value="Genomic_DNA"/>
</dbReference>
<evidence type="ECO:0000256" key="1">
    <source>
        <dbReference type="SAM" id="MobiDB-lite"/>
    </source>
</evidence>
<reference evidence="2" key="1">
    <citation type="submission" date="2020-11" db="EMBL/GenBank/DDBJ databases">
        <title>Sequencing the genomes of 1000 actinobacteria strains.</title>
        <authorList>
            <person name="Klenk H.-P."/>
        </authorList>
    </citation>
    <scope>NUCLEOTIDE SEQUENCE</scope>
    <source>
        <strain evidence="2">DSM 45356</strain>
    </source>
</reference>
<feature type="region of interest" description="Disordered" evidence="1">
    <location>
        <begin position="27"/>
        <end position="54"/>
    </location>
</feature>
<evidence type="ECO:0008006" key="4">
    <source>
        <dbReference type="Google" id="ProtNLM"/>
    </source>
</evidence>
<name>A0A8J7KK57_9ACTN</name>